<dbReference type="InterPro" id="IPR003141">
    <property type="entry name" value="Pol/His_phosphatase_N"/>
</dbReference>
<protein>
    <submittedName>
        <fullName evidence="2">PHP domain-containing protein</fullName>
    </submittedName>
</protein>
<dbReference type="InterPro" id="IPR016195">
    <property type="entry name" value="Pol/histidinol_Pase-like"/>
</dbReference>
<comment type="caution">
    <text evidence="2">The sequence shown here is derived from an EMBL/GenBank/DDBJ whole genome shotgun (WGS) entry which is preliminary data.</text>
</comment>
<dbReference type="InterPro" id="IPR052018">
    <property type="entry name" value="PHP_domain"/>
</dbReference>
<dbReference type="SMART" id="SM00481">
    <property type="entry name" value="POLIIIAc"/>
    <property type="match status" value="1"/>
</dbReference>
<dbReference type="Gene3D" id="1.10.150.650">
    <property type="match status" value="1"/>
</dbReference>
<dbReference type="SUPFAM" id="SSF89550">
    <property type="entry name" value="PHP domain-like"/>
    <property type="match status" value="1"/>
</dbReference>
<organism evidence="2 3">
    <name type="scientific">Catenulispora subtropica</name>
    <dbReference type="NCBI Taxonomy" id="450798"/>
    <lineage>
        <taxon>Bacteria</taxon>
        <taxon>Bacillati</taxon>
        <taxon>Actinomycetota</taxon>
        <taxon>Actinomycetes</taxon>
        <taxon>Catenulisporales</taxon>
        <taxon>Catenulisporaceae</taxon>
        <taxon>Catenulispora</taxon>
    </lineage>
</organism>
<dbReference type="PANTHER" id="PTHR42924">
    <property type="entry name" value="EXONUCLEASE"/>
    <property type="match status" value="1"/>
</dbReference>
<dbReference type="PANTHER" id="PTHR42924:SF3">
    <property type="entry name" value="POLYMERASE_HISTIDINOL PHOSPHATASE N-TERMINAL DOMAIN-CONTAINING PROTEIN"/>
    <property type="match status" value="1"/>
</dbReference>
<dbReference type="Proteomes" id="UP001499854">
    <property type="component" value="Unassembled WGS sequence"/>
</dbReference>
<dbReference type="EMBL" id="BAAAQM010000048">
    <property type="protein sequence ID" value="GAA1992710.1"/>
    <property type="molecule type" value="Genomic_DNA"/>
</dbReference>
<dbReference type="Gene3D" id="3.20.20.140">
    <property type="entry name" value="Metal-dependent hydrolases"/>
    <property type="match status" value="1"/>
</dbReference>
<evidence type="ECO:0000259" key="1">
    <source>
        <dbReference type="SMART" id="SM00481"/>
    </source>
</evidence>
<dbReference type="CDD" id="cd07438">
    <property type="entry name" value="PHP_HisPPase_AMP"/>
    <property type="match status" value="1"/>
</dbReference>
<sequence length="288" mass="30557">MRIDLHAHTTASDGTYEPAELVAMAEAAGLNVVAITDHDGTGGWSEARRALRYGVEAGVWSNIRTVVPGVEISCKINGVGLHMLGYLFDPDDADLDAALGEIRASRTHRAEAMVAKARDLGAPITWERVQEIADGGVVGRPHVATALVEAGVVPSVDAAFTPDWLGEGGRARAEKLDMDPFRAIELIRGAGGVTVMAHPLAWRRGPVVGDEDIAAFAEAGMAGIEMNHPDHGPKERDHIRNLAQRLGLLTTGSSDWHGSRKSTPLGVETTDPAVYAELVARSSGVQPF</sequence>
<dbReference type="InterPro" id="IPR004013">
    <property type="entry name" value="PHP_dom"/>
</dbReference>
<dbReference type="RefSeq" id="WP_344661057.1">
    <property type="nucleotide sequence ID" value="NZ_BAAAQM010000048.1"/>
</dbReference>
<gene>
    <name evidence="2" type="ORF">GCM10009838_65720</name>
</gene>
<name>A0ABN2SWG4_9ACTN</name>
<dbReference type="Pfam" id="PF02811">
    <property type="entry name" value="PHP"/>
    <property type="match status" value="1"/>
</dbReference>
<proteinExistence type="predicted"/>
<feature type="domain" description="Polymerase/histidinol phosphatase N-terminal" evidence="1">
    <location>
        <begin position="3"/>
        <end position="65"/>
    </location>
</feature>
<accession>A0ABN2SWG4</accession>
<evidence type="ECO:0000313" key="3">
    <source>
        <dbReference type="Proteomes" id="UP001499854"/>
    </source>
</evidence>
<reference evidence="2 3" key="1">
    <citation type="journal article" date="2019" name="Int. J. Syst. Evol. Microbiol.">
        <title>The Global Catalogue of Microorganisms (GCM) 10K type strain sequencing project: providing services to taxonomists for standard genome sequencing and annotation.</title>
        <authorList>
            <consortium name="The Broad Institute Genomics Platform"/>
            <consortium name="The Broad Institute Genome Sequencing Center for Infectious Disease"/>
            <person name="Wu L."/>
            <person name="Ma J."/>
        </authorList>
    </citation>
    <scope>NUCLEOTIDE SEQUENCE [LARGE SCALE GENOMIC DNA]</scope>
    <source>
        <strain evidence="2 3">JCM 16013</strain>
    </source>
</reference>
<evidence type="ECO:0000313" key="2">
    <source>
        <dbReference type="EMBL" id="GAA1992710.1"/>
    </source>
</evidence>
<keyword evidence="3" id="KW-1185">Reference proteome</keyword>